<sequence length="229" mass="26213">MLANYPISAQAGKLAEVHLPGTIRNALIDFIAEELPHWRDHPDRPLETAEEALTGYLCDHLNSAAKESTGWNWVQFRTEVRDEIKRVRKIDLVPKPCGAVLFIESRRHTQFDTLIPIECKRLPTPKGEDRDEREYVATAKGSTGGIQRFKFGHHGATHRMADMIAYVQERTFAYWLTRVNDWIGNLARKTDSGWIASDALQALKDSPDAGVYRLRSRHNRPDDLEEIRI</sequence>
<organism evidence="1">
    <name type="scientific">Candidatus Kentrum sp. TUN</name>
    <dbReference type="NCBI Taxonomy" id="2126343"/>
    <lineage>
        <taxon>Bacteria</taxon>
        <taxon>Pseudomonadati</taxon>
        <taxon>Pseudomonadota</taxon>
        <taxon>Gammaproteobacteria</taxon>
        <taxon>Candidatus Kentrum</taxon>
    </lineage>
</organism>
<dbReference type="AlphaFoldDB" id="A0A450ZBQ8"/>
<protein>
    <submittedName>
        <fullName evidence="1">Uncharacterized protein</fullName>
    </submittedName>
</protein>
<dbReference type="EMBL" id="CAADFX010000006">
    <property type="protein sequence ID" value="VFK51235.1"/>
    <property type="molecule type" value="Genomic_DNA"/>
</dbReference>
<accession>A0A450ZBQ8</accession>
<name>A0A450ZBQ8_9GAMM</name>
<reference evidence="1" key="1">
    <citation type="submission" date="2019-02" db="EMBL/GenBank/DDBJ databases">
        <authorList>
            <person name="Gruber-Vodicka R. H."/>
            <person name="Seah K. B. B."/>
        </authorList>
    </citation>
    <scope>NUCLEOTIDE SEQUENCE</scope>
    <source>
        <strain evidence="1">BECK_BY1</strain>
    </source>
</reference>
<proteinExistence type="predicted"/>
<gene>
    <name evidence="1" type="ORF">BECKTUN1418D_GA0071000_100628</name>
</gene>
<evidence type="ECO:0000313" key="1">
    <source>
        <dbReference type="EMBL" id="VFK51235.1"/>
    </source>
</evidence>